<proteinExistence type="predicted"/>
<dbReference type="Proteomes" id="UP000198211">
    <property type="component" value="Unassembled WGS sequence"/>
</dbReference>
<evidence type="ECO:0000313" key="1">
    <source>
        <dbReference type="EMBL" id="OWY97908.1"/>
    </source>
</evidence>
<keyword evidence="2" id="KW-1185">Reference proteome</keyword>
<organism evidence="1 2">
    <name type="scientific">Phytophthora megakarya</name>
    <dbReference type="NCBI Taxonomy" id="4795"/>
    <lineage>
        <taxon>Eukaryota</taxon>
        <taxon>Sar</taxon>
        <taxon>Stramenopiles</taxon>
        <taxon>Oomycota</taxon>
        <taxon>Peronosporomycetes</taxon>
        <taxon>Peronosporales</taxon>
        <taxon>Peronosporaceae</taxon>
        <taxon>Phytophthora</taxon>
    </lineage>
</organism>
<evidence type="ECO:0000313" key="2">
    <source>
        <dbReference type="Proteomes" id="UP000198211"/>
    </source>
</evidence>
<gene>
    <name evidence="1" type="ORF">PHMEG_00031447</name>
</gene>
<dbReference type="EMBL" id="NBNE01009945">
    <property type="protein sequence ID" value="OWY97908.1"/>
    <property type="molecule type" value="Genomic_DNA"/>
</dbReference>
<comment type="caution">
    <text evidence="1">The sequence shown here is derived from an EMBL/GenBank/DDBJ whole genome shotgun (WGS) entry which is preliminary data.</text>
</comment>
<reference evidence="2" key="1">
    <citation type="submission" date="2017-03" db="EMBL/GenBank/DDBJ databases">
        <title>Phytopthora megakarya and P. palmivora, two closely related causual agents of cacao black pod achieved similar genome size and gene model numbers by different mechanisms.</title>
        <authorList>
            <person name="Ali S."/>
            <person name="Shao J."/>
            <person name="Larry D.J."/>
            <person name="Kronmiller B."/>
            <person name="Shen D."/>
            <person name="Strem M.D."/>
            <person name="Melnick R.L."/>
            <person name="Guiltinan M.J."/>
            <person name="Tyler B.M."/>
            <person name="Meinhardt L.W."/>
            <person name="Bailey B.A."/>
        </authorList>
    </citation>
    <scope>NUCLEOTIDE SEQUENCE [LARGE SCALE GENOMIC DNA]</scope>
    <source>
        <strain evidence="2">zdho120</strain>
    </source>
</reference>
<accession>A0A225UYK6</accession>
<sequence length="34" mass="3859">MYPLRAALMRGVFPFFAGKSTSAPSFNRRHTTSR</sequence>
<name>A0A225UYK6_9STRA</name>
<dbReference type="AlphaFoldDB" id="A0A225UYK6"/>
<protein>
    <submittedName>
        <fullName evidence="1">Uncharacterized protein</fullName>
    </submittedName>
</protein>